<dbReference type="STRING" id="195064.SAMN05421721_10388"/>
<dbReference type="HAMAP" id="MF_00460">
    <property type="entry name" value="UPF0125_RnfH"/>
    <property type="match status" value="1"/>
</dbReference>
<proteinExistence type="inferred from homology"/>
<dbReference type="EMBL" id="FOUO01000003">
    <property type="protein sequence ID" value="SFM34266.1"/>
    <property type="molecule type" value="Genomic_DNA"/>
</dbReference>
<dbReference type="InterPro" id="IPR016155">
    <property type="entry name" value="Mopterin_synth/thiamin_S_b"/>
</dbReference>
<dbReference type="AlphaFoldDB" id="A0A1I4Q328"/>
<sequence length="99" mass="10796">MVSVEAGTGLKVEVAYAKPEDQAVLEVTLPPQATVEEAIRASGILERFPEIDLSANKVGIYGKLTRLDAPLRDRDRVEIYRPLIADPRAARRRRAAGGA</sequence>
<dbReference type="Pfam" id="PF03658">
    <property type="entry name" value="Ub-RnfH"/>
    <property type="match status" value="1"/>
</dbReference>
<dbReference type="InterPro" id="IPR005346">
    <property type="entry name" value="RnfH"/>
</dbReference>
<name>A0A1I4Q328_ECTMO</name>
<evidence type="ECO:0000256" key="2">
    <source>
        <dbReference type="HAMAP-Rule" id="MF_00460"/>
    </source>
</evidence>
<dbReference type="Gene3D" id="3.10.20.280">
    <property type="entry name" value="RnfH-like"/>
    <property type="match status" value="1"/>
</dbReference>
<protein>
    <recommendedName>
        <fullName evidence="2">UPF0125 protein SAMN05421721_10388</fullName>
    </recommendedName>
</protein>
<evidence type="ECO:0000256" key="1">
    <source>
        <dbReference type="ARBA" id="ARBA00010645"/>
    </source>
</evidence>
<dbReference type="SUPFAM" id="SSF54285">
    <property type="entry name" value="MoaD/ThiS"/>
    <property type="match status" value="1"/>
</dbReference>
<keyword evidence="4" id="KW-1185">Reference proteome</keyword>
<organism evidence="3 4">
    <name type="scientific">Ectothiorhodospira mobilis</name>
    <dbReference type="NCBI Taxonomy" id="195064"/>
    <lineage>
        <taxon>Bacteria</taxon>
        <taxon>Pseudomonadati</taxon>
        <taxon>Pseudomonadota</taxon>
        <taxon>Gammaproteobacteria</taxon>
        <taxon>Chromatiales</taxon>
        <taxon>Ectothiorhodospiraceae</taxon>
        <taxon>Ectothiorhodospira</taxon>
    </lineage>
</organism>
<dbReference type="OrthoDB" id="9796575at2"/>
<dbReference type="RefSeq" id="WP_090483786.1">
    <property type="nucleotide sequence ID" value="NZ_FOUO01000003.1"/>
</dbReference>
<dbReference type="PANTHER" id="PTHR37483">
    <property type="entry name" value="UPF0125 PROTEIN RATB"/>
    <property type="match status" value="1"/>
</dbReference>
<accession>A0A1I4Q328</accession>
<dbReference type="InterPro" id="IPR037021">
    <property type="entry name" value="RnfH_sf"/>
</dbReference>
<dbReference type="NCBIfam" id="NF002490">
    <property type="entry name" value="PRK01777.1"/>
    <property type="match status" value="1"/>
</dbReference>
<reference evidence="3 4" key="1">
    <citation type="submission" date="2016-10" db="EMBL/GenBank/DDBJ databases">
        <authorList>
            <person name="de Groot N.N."/>
        </authorList>
    </citation>
    <scope>NUCLEOTIDE SEQUENCE [LARGE SCALE GENOMIC DNA]</scope>
    <source>
        <strain evidence="3 4">DSM 4180</strain>
    </source>
</reference>
<dbReference type="Proteomes" id="UP000199556">
    <property type="component" value="Unassembled WGS sequence"/>
</dbReference>
<gene>
    <name evidence="3" type="ORF">SAMN05421721_10388</name>
</gene>
<dbReference type="PANTHER" id="PTHR37483:SF1">
    <property type="entry name" value="UPF0125 PROTEIN RATB"/>
    <property type="match status" value="1"/>
</dbReference>
<comment type="similarity">
    <text evidence="1 2">Belongs to the UPF0125 (RnfH) family.</text>
</comment>
<evidence type="ECO:0000313" key="3">
    <source>
        <dbReference type="EMBL" id="SFM34266.1"/>
    </source>
</evidence>
<evidence type="ECO:0000313" key="4">
    <source>
        <dbReference type="Proteomes" id="UP000199556"/>
    </source>
</evidence>